<feature type="transmembrane region" description="Helical" evidence="1">
    <location>
        <begin position="52"/>
        <end position="81"/>
    </location>
</feature>
<evidence type="ECO:0000256" key="1">
    <source>
        <dbReference type="SAM" id="Phobius"/>
    </source>
</evidence>
<proteinExistence type="predicted"/>
<gene>
    <name evidence="2" type="ORF">MNBD_GAMMA03-672</name>
</gene>
<dbReference type="EMBL" id="UOFC01000012">
    <property type="protein sequence ID" value="VAW44561.1"/>
    <property type="molecule type" value="Genomic_DNA"/>
</dbReference>
<keyword evidence="1" id="KW-1133">Transmembrane helix</keyword>
<feature type="transmembrane region" description="Helical" evidence="1">
    <location>
        <begin position="12"/>
        <end position="32"/>
    </location>
</feature>
<keyword evidence="1" id="KW-0812">Transmembrane</keyword>
<keyword evidence="1" id="KW-0472">Membrane</keyword>
<sequence length="91" mass="10188">MNSSNNNKASSSLMRFANMLSGVAAIFAAPVITKYVHVYAVIYLSKEFDYDYAYVGAWLLVALLIGCCYYGLSTLIQVLIFKLSQPRRDSF</sequence>
<accession>A0A3B0VNV6</accession>
<dbReference type="AlphaFoldDB" id="A0A3B0VNV6"/>
<organism evidence="2">
    <name type="scientific">hydrothermal vent metagenome</name>
    <dbReference type="NCBI Taxonomy" id="652676"/>
    <lineage>
        <taxon>unclassified sequences</taxon>
        <taxon>metagenomes</taxon>
        <taxon>ecological metagenomes</taxon>
    </lineage>
</organism>
<reference evidence="2" key="1">
    <citation type="submission" date="2018-06" db="EMBL/GenBank/DDBJ databases">
        <authorList>
            <person name="Zhirakovskaya E."/>
        </authorList>
    </citation>
    <scope>NUCLEOTIDE SEQUENCE</scope>
</reference>
<name>A0A3B0VNV6_9ZZZZ</name>
<evidence type="ECO:0000313" key="2">
    <source>
        <dbReference type="EMBL" id="VAW44561.1"/>
    </source>
</evidence>
<protein>
    <submittedName>
        <fullName evidence="2">Uncharacterized protein</fullName>
    </submittedName>
</protein>